<dbReference type="Proteomes" id="UP000199126">
    <property type="component" value="Unassembled WGS sequence"/>
</dbReference>
<evidence type="ECO:0000313" key="1">
    <source>
        <dbReference type="EMBL" id="SEO59234.1"/>
    </source>
</evidence>
<evidence type="ECO:0008006" key="3">
    <source>
        <dbReference type="Google" id="ProtNLM"/>
    </source>
</evidence>
<dbReference type="EMBL" id="FODV01000003">
    <property type="protein sequence ID" value="SEO59234.1"/>
    <property type="molecule type" value="Genomic_DNA"/>
</dbReference>
<proteinExistence type="predicted"/>
<evidence type="ECO:0000313" key="2">
    <source>
        <dbReference type="Proteomes" id="UP000199126"/>
    </source>
</evidence>
<dbReference type="RefSeq" id="WP_089822722.1">
    <property type="nucleotide sequence ID" value="NZ_FODV01000003.1"/>
</dbReference>
<reference evidence="2" key="1">
    <citation type="submission" date="2016-10" db="EMBL/GenBank/DDBJ databases">
        <authorList>
            <person name="Varghese N."/>
            <person name="Submissions S."/>
        </authorList>
    </citation>
    <scope>NUCLEOTIDE SEQUENCE [LARGE SCALE GENOMIC DNA]</scope>
    <source>
        <strain evidence="2">CGMCC 1.10121</strain>
    </source>
</reference>
<protein>
    <recommendedName>
        <fullName evidence="3">Tat (Twin-arginine translocation) pathway signal sequence</fullName>
    </recommendedName>
</protein>
<sequence length="144" mass="14414">MADDDANDATGGTDLSRRHYLAGGVAALSVGTAGCVTTGLRLETEDVESSDVFDSVSLSESWTASTATAKVKLTESGAKESNVRGLTTVASDGSSTWAGTVDAGQTSVSNVLLPVGESATIVAANGSKEFVGEVSVRVVGSTVP</sequence>
<name>A0A1H8QZF0_9EURY</name>
<keyword evidence="2" id="KW-1185">Reference proteome</keyword>
<gene>
    <name evidence="1" type="ORF">SAMN04487948_103391</name>
</gene>
<dbReference type="OrthoDB" id="282765at2157"/>
<organism evidence="1 2">
    <name type="scientific">Halogranum amylolyticum</name>
    <dbReference type="NCBI Taxonomy" id="660520"/>
    <lineage>
        <taxon>Archaea</taxon>
        <taxon>Methanobacteriati</taxon>
        <taxon>Methanobacteriota</taxon>
        <taxon>Stenosarchaea group</taxon>
        <taxon>Halobacteria</taxon>
        <taxon>Halobacteriales</taxon>
        <taxon>Haloferacaceae</taxon>
    </lineage>
</organism>
<accession>A0A1H8QZF0</accession>
<dbReference type="AlphaFoldDB" id="A0A1H8QZF0"/>